<feature type="domain" description="CVC" evidence="10">
    <location>
        <begin position="1"/>
        <end position="46"/>
    </location>
</feature>
<dbReference type="InterPro" id="IPR052294">
    <property type="entry name" value="VSX_homeobox_regulators"/>
</dbReference>
<dbReference type="GO" id="GO:0005634">
    <property type="term" value="C:nucleus"/>
    <property type="evidence" value="ECO:0007669"/>
    <property type="project" value="UniProtKB-SubCell"/>
</dbReference>
<protein>
    <recommendedName>
        <fullName evidence="13">Visual system homeobox 2</fullName>
    </recommendedName>
</protein>
<dbReference type="InterPro" id="IPR023339">
    <property type="entry name" value="CVC"/>
</dbReference>
<evidence type="ECO:0000256" key="3">
    <source>
        <dbReference type="ARBA" id="ARBA00022473"/>
    </source>
</evidence>
<evidence type="ECO:0000259" key="9">
    <source>
        <dbReference type="PROSITE" id="PS50803"/>
    </source>
</evidence>
<evidence type="ECO:0000256" key="1">
    <source>
        <dbReference type="ARBA" id="ARBA00004123"/>
    </source>
</evidence>
<dbReference type="GO" id="GO:0006357">
    <property type="term" value="P:regulation of transcription by RNA polymerase II"/>
    <property type="evidence" value="ECO:0007669"/>
    <property type="project" value="TreeGrafter"/>
</dbReference>
<organism evidence="11 12">
    <name type="scientific">Oryzias javanicus</name>
    <name type="common">Javanese ricefish</name>
    <name type="synonym">Aplocheilus javanicus</name>
    <dbReference type="NCBI Taxonomy" id="123683"/>
    <lineage>
        <taxon>Eukaryota</taxon>
        <taxon>Metazoa</taxon>
        <taxon>Chordata</taxon>
        <taxon>Craniata</taxon>
        <taxon>Vertebrata</taxon>
        <taxon>Euteleostomi</taxon>
        <taxon>Actinopterygii</taxon>
        <taxon>Neopterygii</taxon>
        <taxon>Teleostei</taxon>
        <taxon>Neoteleostei</taxon>
        <taxon>Acanthomorphata</taxon>
        <taxon>Ovalentaria</taxon>
        <taxon>Atherinomorphae</taxon>
        <taxon>Beloniformes</taxon>
        <taxon>Adrianichthyidae</taxon>
        <taxon>Oryziinae</taxon>
        <taxon>Oryzias</taxon>
    </lineage>
</organism>
<keyword evidence="12" id="KW-1185">Reference proteome</keyword>
<dbReference type="Proteomes" id="UP000283210">
    <property type="component" value="Chromosome 24"/>
</dbReference>
<feature type="region of interest" description="Disordered" evidence="8">
    <location>
        <begin position="108"/>
        <end position="143"/>
    </location>
</feature>
<feature type="region of interest" description="Disordered" evidence="8">
    <location>
        <begin position="44"/>
        <end position="93"/>
    </location>
</feature>
<evidence type="ECO:0000313" key="12">
    <source>
        <dbReference type="Proteomes" id="UP000283210"/>
    </source>
</evidence>
<evidence type="ECO:0000313" key="11">
    <source>
        <dbReference type="EMBL" id="RVE56084.1"/>
    </source>
</evidence>
<gene>
    <name evidence="11" type="ORF">OJAV_G00232530</name>
</gene>
<dbReference type="PANTHER" id="PTHR46892:SF3">
    <property type="entry name" value="VISUAL SYSTEM HOMEOBOX 2"/>
    <property type="match status" value="1"/>
</dbReference>
<dbReference type="Pfam" id="PF03826">
    <property type="entry name" value="OAR"/>
    <property type="match status" value="1"/>
</dbReference>
<feature type="domain" description="OAR" evidence="9">
    <location>
        <begin position="95"/>
        <end position="108"/>
    </location>
</feature>
<evidence type="ECO:0000256" key="6">
    <source>
        <dbReference type="ARBA" id="ARBA00023163"/>
    </source>
</evidence>
<evidence type="ECO:0000256" key="2">
    <source>
        <dbReference type="ARBA" id="ARBA00005733"/>
    </source>
</evidence>
<dbReference type="PROSITE" id="PS51496">
    <property type="entry name" value="CVC"/>
    <property type="match status" value="1"/>
</dbReference>
<sequence>MAEYGLYGAMVRHSIPLPESILKSAKEGVTDSYAPWLLGMHKKSVETSQPSTGKPCSLSPPPPPVQELDKAVHAERQKQSTHASSPISKEELRENSIAVLRAKALEHNAKMLGSVSEKTNDRTTQKEEAEDELAEQETAEEKN</sequence>
<dbReference type="PANTHER" id="PTHR46892">
    <property type="entry name" value="VISUAL SYSTEM HOMEOBOX 2"/>
    <property type="match status" value="1"/>
</dbReference>
<evidence type="ECO:0000256" key="8">
    <source>
        <dbReference type="SAM" id="MobiDB-lite"/>
    </source>
</evidence>
<evidence type="ECO:0008006" key="13">
    <source>
        <dbReference type="Google" id="ProtNLM"/>
    </source>
</evidence>
<keyword evidence="5" id="KW-0805">Transcription regulation</keyword>
<dbReference type="AlphaFoldDB" id="A0A3S2TV74"/>
<evidence type="ECO:0000256" key="7">
    <source>
        <dbReference type="ARBA" id="ARBA00023305"/>
    </source>
</evidence>
<keyword evidence="6" id="KW-0804">Transcription</keyword>
<dbReference type="PROSITE" id="PS50803">
    <property type="entry name" value="OAR"/>
    <property type="match status" value="1"/>
</dbReference>
<dbReference type="EMBL" id="CM012460">
    <property type="protein sequence ID" value="RVE56084.1"/>
    <property type="molecule type" value="Genomic_DNA"/>
</dbReference>
<keyword evidence="7" id="KW-0844">Vision</keyword>
<reference evidence="11 12" key="1">
    <citation type="submission" date="2018-11" db="EMBL/GenBank/DDBJ databases">
        <authorList>
            <person name="Lopez-Roques C."/>
            <person name="Donnadieu C."/>
            <person name="Bouchez O."/>
            <person name="Klopp C."/>
            <person name="Cabau C."/>
            <person name="Zahm M."/>
        </authorList>
    </citation>
    <scope>NUCLEOTIDE SEQUENCE [LARGE SCALE GENOMIC DNA]</scope>
    <source>
        <strain evidence="11">RS831</strain>
        <tissue evidence="11">Whole body</tissue>
    </source>
</reference>
<evidence type="ECO:0000256" key="5">
    <source>
        <dbReference type="ARBA" id="ARBA00023015"/>
    </source>
</evidence>
<dbReference type="GO" id="GO:1990837">
    <property type="term" value="F:sequence-specific double-stranded DNA binding"/>
    <property type="evidence" value="ECO:0007669"/>
    <property type="project" value="TreeGrafter"/>
</dbReference>
<keyword evidence="4" id="KW-0716">Sensory transduction</keyword>
<comment type="similarity">
    <text evidence="2">Belongs to the paired homeobox family.</text>
</comment>
<dbReference type="InterPro" id="IPR003654">
    <property type="entry name" value="OAR_dom"/>
</dbReference>
<proteinExistence type="inferred from homology"/>
<feature type="compositionally biased region" description="Acidic residues" evidence="8">
    <location>
        <begin position="128"/>
        <end position="143"/>
    </location>
</feature>
<evidence type="ECO:0000259" key="10">
    <source>
        <dbReference type="PROSITE" id="PS51496"/>
    </source>
</evidence>
<feature type="compositionally biased region" description="Basic and acidic residues" evidence="8">
    <location>
        <begin position="118"/>
        <end position="127"/>
    </location>
</feature>
<dbReference type="OrthoDB" id="6159439at2759"/>
<feature type="compositionally biased region" description="Basic and acidic residues" evidence="8">
    <location>
        <begin position="67"/>
        <end position="78"/>
    </location>
</feature>
<reference evidence="11 12" key="2">
    <citation type="submission" date="2019-01" db="EMBL/GenBank/DDBJ databases">
        <title>A chromosome length genome reference of the Java medaka (oryzias javanicus).</title>
        <authorList>
            <person name="Herpin A."/>
            <person name="Takehana Y."/>
            <person name="Naruse K."/>
            <person name="Ansai S."/>
            <person name="Kawaguchi M."/>
        </authorList>
    </citation>
    <scope>NUCLEOTIDE SEQUENCE [LARGE SCALE GENOMIC DNA]</scope>
    <source>
        <strain evidence="11">RS831</strain>
        <tissue evidence="11">Whole body</tissue>
    </source>
</reference>
<dbReference type="GO" id="GO:0007601">
    <property type="term" value="P:visual perception"/>
    <property type="evidence" value="ECO:0007669"/>
    <property type="project" value="UniProtKB-KW"/>
</dbReference>
<evidence type="ECO:0000256" key="4">
    <source>
        <dbReference type="ARBA" id="ARBA00022606"/>
    </source>
</evidence>
<accession>A0A3S2TV74</accession>
<keyword evidence="3" id="KW-0217">Developmental protein</keyword>
<name>A0A3S2TV74_ORYJA</name>
<comment type="subcellular location">
    <subcellularLocation>
        <location evidence="1">Nucleus</location>
    </subcellularLocation>
</comment>